<proteinExistence type="predicted"/>
<keyword evidence="3" id="KW-1185">Reference proteome</keyword>
<feature type="signal peptide" evidence="1">
    <location>
        <begin position="1"/>
        <end position="32"/>
    </location>
</feature>
<evidence type="ECO:0008006" key="4">
    <source>
        <dbReference type="Google" id="ProtNLM"/>
    </source>
</evidence>
<reference evidence="2 3" key="1">
    <citation type="submission" date="2022-01" db="EMBL/GenBank/DDBJ databases">
        <authorList>
            <person name="Riesco R."/>
            <person name="Trujillo M.E."/>
        </authorList>
    </citation>
    <scope>NUCLEOTIDE SEQUENCE [LARGE SCALE GENOMIC DNA]</scope>
    <source>
        <strain evidence="2 3">NIE79</strain>
    </source>
</reference>
<sequence length="147" mass="15805">MRLGTSRLKRAAVAALVGASLLTGLPAAPAQASGSCSSGTAAALWPAPFSLQVRRTSSCTYYARFTIADPTWGPGVTVNFKVERQVWTSYGWMIIDSRSRSMLWGRPDYYDTATVDGYPSSSGNLDQHHACYSLNGGGWTCTAWADL</sequence>
<dbReference type="RefSeq" id="WP_238678354.1">
    <property type="nucleotide sequence ID" value="NZ_JAKKFD010000015.1"/>
</dbReference>
<protein>
    <recommendedName>
        <fullName evidence="4">DUF2690 domain-containing protein</fullName>
    </recommendedName>
</protein>
<comment type="caution">
    <text evidence="2">The sequence shown here is derived from an EMBL/GenBank/DDBJ whole genome shotgun (WGS) entry which is preliminary data.</text>
</comment>
<evidence type="ECO:0000313" key="3">
    <source>
        <dbReference type="Proteomes" id="UP001201629"/>
    </source>
</evidence>
<evidence type="ECO:0000256" key="1">
    <source>
        <dbReference type="SAM" id="SignalP"/>
    </source>
</evidence>
<organism evidence="2 3">
    <name type="scientific">Micromonospora trifolii</name>
    <dbReference type="NCBI Taxonomy" id="2911208"/>
    <lineage>
        <taxon>Bacteria</taxon>
        <taxon>Bacillati</taxon>
        <taxon>Actinomycetota</taxon>
        <taxon>Actinomycetes</taxon>
        <taxon>Micromonosporales</taxon>
        <taxon>Micromonosporaceae</taxon>
        <taxon>Micromonospora</taxon>
    </lineage>
</organism>
<accession>A0ABS9MZI2</accession>
<keyword evidence="1" id="KW-0732">Signal</keyword>
<feature type="chain" id="PRO_5047292637" description="DUF2690 domain-containing protein" evidence="1">
    <location>
        <begin position="33"/>
        <end position="147"/>
    </location>
</feature>
<name>A0ABS9MZI2_9ACTN</name>
<evidence type="ECO:0000313" key="2">
    <source>
        <dbReference type="EMBL" id="MCG5443116.1"/>
    </source>
</evidence>
<dbReference type="Proteomes" id="UP001201629">
    <property type="component" value="Unassembled WGS sequence"/>
</dbReference>
<gene>
    <name evidence="2" type="ORF">NIE79_000914</name>
</gene>
<dbReference type="EMBL" id="JAKKFD010000015">
    <property type="protein sequence ID" value="MCG5443116.1"/>
    <property type="molecule type" value="Genomic_DNA"/>
</dbReference>